<dbReference type="RefSeq" id="WP_112926118.1">
    <property type="nucleotide sequence ID" value="NZ_CP029556.1"/>
</dbReference>
<evidence type="ECO:0000256" key="4">
    <source>
        <dbReference type="ARBA" id="ARBA00023008"/>
    </source>
</evidence>
<feature type="region of interest" description="Disordered" evidence="5">
    <location>
        <begin position="27"/>
        <end position="49"/>
    </location>
</feature>
<evidence type="ECO:0000313" key="8">
    <source>
        <dbReference type="EMBL" id="AXA83903.1"/>
    </source>
</evidence>
<evidence type="ECO:0000259" key="7">
    <source>
        <dbReference type="Pfam" id="PF00127"/>
    </source>
</evidence>
<dbReference type="GO" id="GO:0005507">
    <property type="term" value="F:copper ion binding"/>
    <property type="evidence" value="ECO:0007669"/>
    <property type="project" value="InterPro"/>
</dbReference>
<keyword evidence="2" id="KW-0479">Metal-binding</keyword>
<dbReference type="Pfam" id="PF00127">
    <property type="entry name" value="Copper-bind"/>
    <property type="match status" value="1"/>
</dbReference>
<dbReference type="AlphaFoldDB" id="A0A344J4E3"/>
<dbReference type="NCBIfam" id="TIGR02695">
    <property type="entry name" value="azurin"/>
    <property type="match status" value="1"/>
</dbReference>
<dbReference type="OrthoDB" id="9814063at2"/>
<name>A0A344J4E3_9GAMM</name>
<dbReference type="CDD" id="cd13922">
    <property type="entry name" value="Azurin"/>
    <property type="match status" value="1"/>
</dbReference>
<reference evidence="9" key="1">
    <citation type="submission" date="2018-05" db="EMBL/GenBank/DDBJ databases">
        <title>Luteimonas pekinense sp. nov., isolated from human Meibomian gland secretions, Beijing, China.</title>
        <authorList>
            <person name="Wen T."/>
            <person name="Bai H."/>
            <person name="Lv H."/>
        </authorList>
    </citation>
    <scope>NUCLEOTIDE SEQUENCE [LARGE SCALE GENOMIC DNA]</scope>
    <source>
        <strain evidence="9">83-4</strain>
    </source>
</reference>
<keyword evidence="6" id="KW-0732">Signal</keyword>
<evidence type="ECO:0000256" key="3">
    <source>
        <dbReference type="ARBA" id="ARBA00022982"/>
    </source>
</evidence>
<evidence type="ECO:0000256" key="5">
    <source>
        <dbReference type="SAM" id="MobiDB-lite"/>
    </source>
</evidence>
<proteinExistence type="predicted"/>
<dbReference type="PANTHER" id="PTHR38439">
    <property type="entry name" value="AURACYANIN-B"/>
    <property type="match status" value="1"/>
</dbReference>
<dbReference type="InterPro" id="IPR050845">
    <property type="entry name" value="Cu-binding_ET"/>
</dbReference>
<dbReference type="PANTHER" id="PTHR38439:SF2">
    <property type="entry name" value="OUTER MEMBRANE PROTEIN H.8"/>
    <property type="match status" value="1"/>
</dbReference>
<dbReference type="GO" id="GO:0009055">
    <property type="term" value="F:electron transfer activity"/>
    <property type="evidence" value="ECO:0007669"/>
    <property type="project" value="InterPro"/>
</dbReference>
<keyword evidence="3" id="KW-0249">Electron transport</keyword>
<keyword evidence="4" id="KW-0186">Copper</keyword>
<evidence type="ECO:0000256" key="2">
    <source>
        <dbReference type="ARBA" id="ARBA00022723"/>
    </source>
</evidence>
<dbReference type="EMBL" id="CP029556">
    <property type="protein sequence ID" value="AXA83903.1"/>
    <property type="molecule type" value="Genomic_DNA"/>
</dbReference>
<gene>
    <name evidence="8" type="primary">azu</name>
    <name evidence="8" type="ORF">DCD74_03640</name>
</gene>
<dbReference type="KEGG" id="lue:DCD74_03640"/>
<sequence>MKIRSTLLAASILLALTACNKPAEPAAEAPAAEAAPAPEAAPAAEAAAPAADAAATDTAAAPAAGECSFDLEGNDAMQYNVKNIDVPKSCTEFTINLKHTGKMPVAAMGHNVVVASAADMNGVAADGATVQPDHVKAGDTRIIAHSGMVGGGETTSVKFEVSKIAAGGFNFFCTFPGHSALMNGTLTVK</sequence>
<dbReference type="InterPro" id="IPR014068">
    <property type="entry name" value="Azurin"/>
</dbReference>
<dbReference type="Proteomes" id="UP000251842">
    <property type="component" value="Chromosome"/>
</dbReference>
<organism evidence="8 9">
    <name type="scientific">Solilutibacter oculi</name>
    <dbReference type="NCBI Taxonomy" id="2698682"/>
    <lineage>
        <taxon>Bacteria</taxon>
        <taxon>Pseudomonadati</taxon>
        <taxon>Pseudomonadota</taxon>
        <taxon>Gammaproteobacteria</taxon>
        <taxon>Lysobacterales</taxon>
        <taxon>Lysobacteraceae</taxon>
        <taxon>Solilutibacter</taxon>
    </lineage>
</organism>
<feature type="chain" id="PRO_5016938792" evidence="6">
    <location>
        <begin position="21"/>
        <end position="189"/>
    </location>
</feature>
<protein>
    <submittedName>
        <fullName evidence="8">Azurin</fullName>
    </submittedName>
</protein>
<accession>A0A344J4E3</accession>
<dbReference type="InterPro" id="IPR008972">
    <property type="entry name" value="Cupredoxin"/>
</dbReference>
<feature type="signal peptide" evidence="6">
    <location>
        <begin position="1"/>
        <end position="20"/>
    </location>
</feature>
<feature type="domain" description="Blue (type 1) copper" evidence="7">
    <location>
        <begin position="66"/>
        <end position="189"/>
    </location>
</feature>
<evidence type="ECO:0000313" key="9">
    <source>
        <dbReference type="Proteomes" id="UP000251842"/>
    </source>
</evidence>
<dbReference type="PROSITE" id="PS51257">
    <property type="entry name" value="PROKAR_LIPOPROTEIN"/>
    <property type="match status" value="1"/>
</dbReference>
<keyword evidence="1" id="KW-0813">Transport</keyword>
<evidence type="ECO:0000256" key="1">
    <source>
        <dbReference type="ARBA" id="ARBA00022448"/>
    </source>
</evidence>
<keyword evidence="9" id="KW-1185">Reference proteome</keyword>
<evidence type="ECO:0000256" key="6">
    <source>
        <dbReference type="SAM" id="SignalP"/>
    </source>
</evidence>
<dbReference type="SUPFAM" id="SSF49503">
    <property type="entry name" value="Cupredoxins"/>
    <property type="match status" value="1"/>
</dbReference>
<dbReference type="InterPro" id="IPR000923">
    <property type="entry name" value="BlueCu_1"/>
</dbReference>
<dbReference type="Gene3D" id="2.60.40.420">
    <property type="entry name" value="Cupredoxins - blue copper proteins"/>
    <property type="match status" value="1"/>
</dbReference>